<reference evidence="6" key="2">
    <citation type="submission" date="2023-11" db="UniProtKB">
        <authorList>
            <consortium name="WormBaseParasite"/>
        </authorList>
    </citation>
    <scope>IDENTIFICATION</scope>
</reference>
<feature type="domain" description="Protein UNC80 C-terminal" evidence="4">
    <location>
        <begin position="3809"/>
        <end position="3931"/>
    </location>
</feature>
<feature type="domain" description="Protein UNC80 C-terminal" evidence="4">
    <location>
        <begin position="2595"/>
        <end position="3453"/>
    </location>
</feature>
<dbReference type="GO" id="GO:0005261">
    <property type="term" value="F:monoatomic cation channel activity"/>
    <property type="evidence" value="ECO:0007669"/>
    <property type="project" value="TreeGrafter"/>
</dbReference>
<accession>A0AA85G9N5</accession>
<keyword evidence="5" id="KW-1185">Reference proteome</keyword>
<dbReference type="WBParaSite" id="SRDH1_8170.4">
    <property type="protein sequence ID" value="SRDH1_8170.4"/>
    <property type="gene ID" value="SRDH1_8170"/>
</dbReference>
<feature type="compositionally biased region" description="Low complexity" evidence="1">
    <location>
        <begin position="2071"/>
        <end position="2080"/>
    </location>
</feature>
<reference evidence="5" key="1">
    <citation type="submission" date="2022-06" db="EMBL/GenBank/DDBJ databases">
        <authorList>
            <person name="Berger JAMES D."/>
            <person name="Berger JAMES D."/>
        </authorList>
    </citation>
    <scope>NUCLEOTIDE SEQUENCE [LARGE SCALE GENOMIC DNA]</scope>
</reference>
<dbReference type="Proteomes" id="UP000050792">
    <property type="component" value="Unassembled WGS sequence"/>
</dbReference>
<feature type="region of interest" description="Disordered" evidence="1">
    <location>
        <begin position="3951"/>
        <end position="4005"/>
    </location>
</feature>
<feature type="domain" description="Protein UNC80 central region" evidence="3">
    <location>
        <begin position="1435"/>
        <end position="1688"/>
    </location>
</feature>
<feature type="region of interest" description="Disordered" evidence="1">
    <location>
        <begin position="2060"/>
        <end position="2092"/>
    </location>
</feature>
<evidence type="ECO:0000313" key="5">
    <source>
        <dbReference type="Proteomes" id="UP000050792"/>
    </source>
</evidence>
<dbReference type="PANTHER" id="PTHR31781:SF1">
    <property type="entry name" value="PROTEIN UNC-80 HOMOLOG"/>
    <property type="match status" value="1"/>
</dbReference>
<feature type="region of interest" description="Disordered" evidence="1">
    <location>
        <begin position="1739"/>
        <end position="1763"/>
    </location>
</feature>
<feature type="domain" description="Cation channel complex component UNC80 N-terminal" evidence="2">
    <location>
        <begin position="8"/>
        <end position="216"/>
    </location>
</feature>
<feature type="region of interest" description="Disordered" evidence="1">
    <location>
        <begin position="1654"/>
        <end position="1707"/>
    </location>
</feature>
<dbReference type="InterPro" id="IPR046460">
    <property type="entry name" value="UNC80_C"/>
</dbReference>
<feature type="region of interest" description="Disordered" evidence="1">
    <location>
        <begin position="549"/>
        <end position="568"/>
    </location>
</feature>
<protein>
    <recommendedName>
        <fullName evidence="7">Cation channel complex component UNC80 N-terminal domain-containing protein</fullName>
    </recommendedName>
</protein>
<feature type="domain" description="Protein UNC80 C-terminal" evidence="4">
    <location>
        <begin position="3537"/>
        <end position="3668"/>
    </location>
</feature>
<feature type="region of interest" description="Disordered" evidence="1">
    <location>
        <begin position="3662"/>
        <end position="3681"/>
    </location>
</feature>
<dbReference type="InterPro" id="IPR031542">
    <property type="entry name" value="UNC80_N"/>
</dbReference>
<feature type="compositionally biased region" description="Acidic residues" evidence="1">
    <location>
        <begin position="345"/>
        <end position="357"/>
    </location>
</feature>
<feature type="region of interest" description="Disordered" evidence="1">
    <location>
        <begin position="1066"/>
        <end position="1088"/>
    </location>
</feature>
<dbReference type="Pfam" id="PF19424">
    <property type="entry name" value="UNC80"/>
    <property type="match status" value="3"/>
</dbReference>
<dbReference type="Pfam" id="PF20262">
    <property type="entry name" value="UNC80_C"/>
    <property type="match status" value="3"/>
</dbReference>
<sequence>MNKSSSSHIPLPIQSFLFSQTCSFLQKPSARDGVCTTFEKVLVQNILHGRSIVLCEAIHSISRWKFVKAALPHVLHCGAIMLREKLRDKFAADLPHQKHTLNSCGLSHDRTRLIFSQTETKLLYTLHWILLDAASECEDAELEASNHPASIPKHSTDRYVHDLASLQLFIYLYAPIIEQLKSTDFDTLKLEAGLRLWIPLMEYCQPNRGTLSSPVKFFTHDSNILSRPVVLNIDGIESPKTSFILDDYIKRKFVSLETSEEIPTNVHTVNISDKGSEINNKLPSAVKSFELLVDSASIPHVEANSDESVSSAINIPDNYQPSLTHAHNATGHILRIQPPKATPEYLDDEEEFSEETNSEAAATGTMATTVVVPDMSPPKQEQEHVAPGFERIQKFLNSFMDPYKQLSEKLKYSVADSDFIQPSVGTYCMFATHCDLAVIRCLYCPEWSESGIYWSLCYLFNRLLQIRSEWIKIKPNNRKLLRLRRGNLPSEHLFKWIPGLWSAASSHQARINHITGEMVKEIRSLSLPNISSRCMSSICQHNPSEQCNREFGKDSKNNDLNQHKHTEQQEELCEAQSKSTSNIIQSFPGNSNTPSSIKHSTISSNLDVSLNRKGISCIVGSSASLLNIDKSESNLMKLECSKDRAQQQWQPQQLNTTPVLTDIGLSDSSFTLPLPIVSFGGQQHQNQQQQPAWRGSKRSRITDIKERFTRASKFKSGDASMKFQPLSSIEASGMTGINTLIECDQPSVMTGEKQVFYPQTKRSVQTGGENRRLPPNEKPSQGFDTTSNDSEANKRDPPVSSNASSLHIGLKLGLPPCTPSIAVANKPVDNTDTVSNDEQLFAKTLPRSLTDSDIIYHSSEKVDEVPGAAYYITPNGHLDYSVILRSLYWCSTVHTSSRVCFNLVSCLSVLFDLGIFDMKPGACSLKNVSFEKPGHLRRFRKKNHYERNKCSKSSKTPILNKLVARESHTNSNFNNRGGYDSSNLHSGSKVRLHDSTVGFSSSNLSSSRVSVGICSESHGSENGDDGNGDLVSKRQFSSRADNESLISEDGITSSVCAKDFSPLGSPQSSIDLEKDPCSTPRIKSSGNIQPRLRNNEKFMSKSAYRPKSRVQQKQVLSCDISNHLIRTHFTLAAEMLIRIIRSVGCRHGHSNSPNFMNHHYHHQQEEQENSVDPNNHFRSLTHDCLIYLHQLNPNLFKRLIIRIVSSSTVADLVEILHSFTGFCLDPVTRCYEHSDQNRKSYLNYGNSFGENVTGQDTRGAEGLIVSYLFGPFVRRLVRCRRELSSQENVSLFSDIRQLFTYIREIHGSTFRKNMLVALLCPMQRICEVTTPKPSTPLPRMSARNSMWLVPRHDKRRSTFNVFIEPLTETESYSSGHRESSWYNLLSRPSTAGRNVRIHSNGSSSTIATSFENEYPSRSKSECPTTDQSTGQMIIEHRWINLSALKEGLFDFAFLLDCCEPGLIPEPQLIAALFDLDAPVLARACLLLECAFLVHRCNRGEWAGWMKFNLPSSFRSSAGFISSNTTNSNNNLSQANENTNNNNHPVDISEIKRVAGYLFYAWGEALGHRLQYFTSLMSSSNSSIITNLDPSGDKVYGSDKSKDVNYRSNVEMEQNFLDDASVNPTGESCPYALLTVGVQLLFEITTYLRETHQRLPQSNPNYDGKCGQSAQHSSRNSVIKRSLTREASGDKKTDTFKHTYSSGSSGASFKGAKRRLSILMPIFGSAGNNSPEDGITNEIEKHSSSSVKPVITTSTDKSISGRRGTSSRRISFAVMDDSKDISDSTNASANYLDQSLEANESQHRLSVSKGLLQKHRGSGSFRYFSAHGSDLSNVFEQHPSLIGQINRTSSGDICTDVFDDSTDNPGTPVSEDDNQDVYHEERNLLQMNHVNKSLIHSNPLRLKSRQGHHSRYDETIKSHTSVRRSVSAALSAKKSLKSNTLHHALAFGDNETYHVHDYTSHMPWVDAVIEFANYTSFNCDHQNSCASNCFEYQQHQCRNLLNAMKQVYESETESKFVVSVDRQYLYSLSTVSTTSTSTTTSATLNRGLNVTCDTGTTLPVSSNVIRQHRSNNSRSENSSDQDSSHLDSTEDLSDSDVIHQQQVNPAHMKNKINTLKSLPNIVQSKDSLTGLGKSTDNDLDVNNFLLMHQGALTASSGSDFWKARSKLFIKSAKRKESNIFGPSSSRENMNLLTKIRMKSFNRSINPSSFENDTPGLTGLINLSMLAGAGAGLLKSSRQSISLNPPLLGIEADEASETSPGFEDDDGFKNQIRKPVRFRKHHSGELPIQCYLDTHIKNLCSSGFNLLNKAALLLTNNQLAKMLPLAWELLLETDTEMSSSAACFILFCGVRCPQIVQEMILDEMRHEKPTQRFNAILRFRTLWCHRFHVWSRLEENAASQLRVPPSFIEFVLPSPTLGYPGFEAPDPVWQIRKGTSAEEVQLKQNEATKTFVTASTSRRKQQQELLARAIATETMRRREARQSFHLTTCPVLERATIEPAFSKEHRDEGNIDDSIANSSGFNSGAGGGQIGVSNSTQDEYTAAVRRLSLAPINRTVLNQARNLSWRQSSIPWLRNSVIAHDDEDRWLSGFHSLFPSQPLQQAQLVFPSALCSASVLLINLLDDTAINEHGTAVNTIAEYVIFNCLLEDTPLFLRFIFERLTRIKNKDELIFILRKMIQRLPELPMQTAHALFNNLVGYIMFHIRTPSFNAPQSIASALSVLHLVIPYVQNIYFKDLKQTMRREQIDSTLLLTANLPCAKQFNVFDNSIGVAQLVRLQDENKDYQFEDILKDVLSASDVLEDERCSYYLCDERSNIIRNSSHYIRDFYSFKRNHTPKLRLRQYDKKHGMYLLQQNALSLKFQEIGKVFFTLSVLRCTPTAQIPNHVFFLHEELTKLPSFPRKALESDFNLYDWPTYGRPLFALDTIHKLSWCHLISSLFMMMPKTYPWSSDLQIFLNVYNGTLILHAEDSSVLRQCLAFFIQCCYQFKTVFATTGYSGIVPTLVRVYNQNTHNPVLTQAIEFTFRQFYVMHRTPFILQLLGCIANYVMTNNEIIGVGDEFYRIQPGAVYRLLRVISRPLDDNLRILELCNIQKPLEALDFCYDDEEANWSILEVINLCVAVIVYAPDSYRSRQMLIILQALMPLILKDLSYICAEEGNGTDPKKAELTAIQKISIAMRQLISTAEFMSRRIEDIRQLNYLAPGGPTECRKETPGLLLTGVATRLVNYEAAKSNFKSLDKTKYNETADKITRNELCNEINTLPINKGFPLSVNSNVSRERDIQSNQMLRNPAAATSGHHRPTAYEPREAVLQLACEFLSTCSGRLLEMEEKQRISDLLDAKSHMRLADIAQFLLKQVSNSPDFLVSSALQRYFLEVLPVIDWSHESLRSCKAVECLLGRLNRTLPKMLEFAIRSKATHRWDEFVKLIRSVYYILKRNRSVAHMKEIRVLAEILKKAIVFDVSRCLSSFPKSRLDVQPNHATSRYGRPSFGEVLFGITSQESSSISASVGVPKQSNKMKHIPLNGDAGSYCSPRHSNQEAWPETDLDDSDKYPCQFTTEVIRLLSLFLQILGPHCSLKDLCERISPEYNIRFPTLREGGFQTLVIYLNNLILPMLFRGCAGRKDSPTLSRDNVFYALDVCITALFATDYASNADGQRSIYHLTTISNSTQQQQQTSESSQSGPLSGFELRTNPSISLNRQATGSIAQDNTSTITTSNNNSASIKLINLSNLSTDFEGGSYASLIRLLSPSLVKILPDESGPLNTSVQITVSNKCQGKQDSFQLKSRPSVIPNLNKTNPTSINLGFPIDKIKSFKAEFAHRLGFLGLKLILAAYTRHAAVRMKLLVAALTQLALNGQSGIQLWKFFDFLVTYRPPLFVHLLPFIRFKMALLQCASQGEQAYQQIVNQKLIGLHLPIPQTVASILRSLSNELQIINSDIKAFSKRSYNEMTLPRTSSLHDSLRRLRSSDNTSSVSARSNKHAKLTKVVSKNTDEYTHKSSHKVSSKDQVNQKPQSYVLASVTSNSTCSVDYRDENTIGISNLDRHLLGRKSFNQEFRQTTGVRDPRKRIHAHEGSCLLVRTRDYGQTDPILTASAESLVRKSQKPGHKRNRTQETKLTGNAQMYKNLRTDTLKARLSNDSNADNQSENSLVSEGLIAPLGPAAAAAIASSLYGSGAPYLHAQVRARQELASLVRTPAPKLNSREKLSEIDFAFVPEVSGDDNDKKSPIQQKSKYQSNQTKVEHKVTGNFMLKLENLEEKSPDEKDQLRDITKSPITTSVVVGTANISTTKTATEAEAPRAVQVTGDKISPMISRKSKINYV</sequence>
<feature type="compositionally biased region" description="Polar residues" evidence="1">
    <location>
        <begin position="778"/>
        <end position="790"/>
    </location>
</feature>
<feature type="compositionally biased region" description="Polar residues" evidence="1">
    <location>
        <begin position="4220"/>
        <end position="4232"/>
    </location>
</feature>
<feature type="compositionally biased region" description="Basic and acidic residues" evidence="1">
    <location>
        <begin position="1682"/>
        <end position="1696"/>
    </location>
</feature>
<dbReference type="Pfam" id="PF15778">
    <property type="entry name" value="UNC80_N"/>
    <property type="match status" value="1"/>
</dbReference>
<name>A0AA85G9N5_9TREM</name>
<evidence type="ECO:0000313" key="6">
    <source>
        <dbReference type="WBParaSite" id="SRDH1_8170.4"/>
    </source>
</evidence>
<organism evidence="5 6">
    <name type="scientific">Schistosoma rodhaini</name>
    <dbReference type="NCBI Taxonomy" id="6188"/>
    <lineage>
        <taxon>Eukaryota</taxon>
        <taxon>Metazoa</taxon>
        <taxon>Spiralia</taxon>
        <taxon>Lophotrochozoa</taxon>
        <taxon>Platyhelminthes</taxon>
        <taxon>Trematoda</taxon>
        <taxon>Digenea</taxon>
        <taxon>Strigeidida</taxon>
        <taxon>Schistosomatoidea</taxon>
        <taxon>Schistosomatidae</taxon>
        <taxon>Schistosoma</taxon>
    </lineage>
</organism>
<dbReference type="PANTHER" id="PTHR31781">
    <property type="entry name" value="UNC80"/>
    <property type="match status" value="1"/>
</dbReference>
<feature type="region of interest" description="Disordered" evidence="1">
    <location>
        <begin position="751"/>
        <end position="805"/>
    </location>
</feature>
<evidence type="ECO:0000259" key="4">
    <source>
        <dbReference type="Pfam" id="PF20262"/>
    </source>
</evidence>
<evidence type="ECO:0000259" key="2">
    <source>
        <dbReference type="Pfam" id="PF15778"/>
    </source>
</evidence>
<dbReference type="GO" id="GO:0055080">
    <property type="term" value="P:monoatomic cation homeostasis"/>
    <property type="evidence" value="ECO:0007669"/>
    <property type="project" value="TreeGrafter"/>
</dbReference>
<feature type="domain" description="Protein UNC80 central region" evidence="3">
    <location>
        <begin position="2270"/>
        <end position="2506"/>
    </location>
</feature>
<evidence type="ECO:0000259" key="3">
    <source>
        <dbReference type="Pfam" id="PF19424"/>
    </source>
</evidence>
<feature type="compositionally biased region" description="Polar residues" evidence="1">
    <location>
        <begin position="1743"/>
        <end position="1756"/>
    </location>
</feature>
<feature type="compositionally biased region" description="Polar residues" evidence="1">
    <location>
        <begin position="1667"/>
        <end position="1678"/>
    </location>
</feature>
<evidence type="ECO:0000256" key="1">
    <source>
        <dbReference type="SAM" id="MobiDB-lite"/>
    </source>
</evidence>
<feature type="region of interest" description="Disordered" evidence="1">
    <location>
        <begin position="4209"/>
        <end position="4233"/>
    </location>
</feature>
<feature type="compositionally biased region" description="Low complexity" evidence="1">
    <location>
        <begin position="3662"/>
        <end position="3676"/>
    </location>
</feature>
<feature type="domain" description="Protein UNC80 central region" evidence="3">
    <location>
        <begin position="1753"/>
        <end position="2014"/>
    </location>
</feature>
<dbReference type="GO" id="GO:0034703">
    <property type="term" value="C:cation channel complex"/>
    <property type="evidence" value="ECO:0007669"/>
    <property type="project" value="TreeGrafter"/>
</dbReference>
<dbReference type="InterPro" id="IPR045852">
    <property type="entry name" value="UNC80_central"/>
</dbReference>
<evidence type="ECO:0008006" key="7">
    <source>
        <dbReference type="Google" id="ProtNLM"/>
    </source>
</evidence>
<proteinExistence type="predicted"/>
<dbReference type="GO" id="GO:0030424">
    <property type="term" value="C:axon"/>
    <property type="evidence" value="ECO:0007669"/>
    <property type="project" value="TreeGrafter"/>
</dbReference>
<feature type="region of interest" description="Disordered" evidence="1">
    <location>
        <begin position="338"/>
        <end position="361"/>
    </location>
</feature>